<feature type="region of interest" description="Disordered" evidence="6">
    <location>
        <begin position="1"/>
        <end position="21"/>
    </location>
</feature>
<dbReference type="GO" id="GO:0009307">
    <property type="term" value="P:DNA restriction-modification system"/>
    <property type="evidence" value="ECO:0007669"/>
    <property type="project" value="UniProtKB-KW"/>
</dbReference>
<accession>A0A0K2SNR0</accession>
<dbReference type="PATRIC" id="fig|1555112.3.peg.2959"/>
<evidence type="ECO:0000256" key="4">
    <source>
        <dbReference type="ARBA" id="ARBA00022691"/>
    </source>
</evidence>
<dbReference type="REBASE" id="124158">
    <property type="entry name" value="M.LpiHC45ORF2916P"/>
</dbReference>
<sequence length="658" mass="71593">MQDEERCPSGGGPRRAWRLDAPPLYTAGPNPWLGEVCRGGRAGDPTPAGEVERGRAASLLSGGKNDPLYMLHPYHTKVPHQPIAEMIERHTRPGEVVLDPFCGSGMTGVAARLTGRRAVLVDLSPAATFIAHGYLSPLPPPVLRRAGEAWLRAAQPYLSELYRTPGEGGGPLESAVELEYTVWSDRFQCPECGGSFLFWDAAVGCPPGAGGRRVLTRFPCPKCGRTLSKTALIRVWGPAGLAVQEPVERCLPGNHSQRHLPVTDADRVHLARLAAAAPPDGYPADPLPVGLSSNQPRLSHGLTRVDQFYTPRNLRALAHLWAGLDAFPPEEARALAFHWTAVARNASRMNRWPRQRGPLSGTLYLPSLSYEIHVGKALARHLRKGVAAAAFLRAHAPGDPREALRIGTQSATDLAGLPDASVDYVFTDPPFGDNLMYSELNLLWEAWLGVRTDPALEMVVDPVRGRNLATYQTLLAAAFREAHRVLKPGRAMTVVFHHARARVWQAVQEALAASGLELDEVQALDKRQGSFKQLTSAGAVRYDLVLTLRKPARRRRAVRAGTAKPQNEKSAEAWALQFLARVLGDAAGRPTSRRAEDDGQAGEGEGVVRDGRPDPAWLYSRYVAERVRLGLPVDLDAGRFYGLLRRIQPLPGAGALPT</sequence>
<dbReference type="OrthoDB" id="9773571at2"/>
<gene>
    <name evidence="8" type="ORF">LIP_2916</name>
</gene>
<evidence type="ECO:0000256" key="1">
    <source>
        <dbReference type="ARBA" id="ARBA00006594"/>
    </source>
</evidence>
<dbReference type="Proteomes" id="UP000065807">
    <property type="component" value="Chromosome"/>
</dbReference>
<protein>
    <submittedName>
        <fullName evidence="8">DNA methylase</fullName>
    </submittedName>
</protein>
<dbReference type="InterPro" id="IPR002052">
    <property type="entry name" value="DNA_methylase_N6_adenine_CS"/>
</dbReference>
<feature type="region of interest" description="Disordered" evidence="6">
    <location>
        <begin position="589"/>
        <end position="610"/>
    </location>
</feature>
<reference evidence="9" key="2">
    <citation type="journal article" date="2016" name="Int. J. Syst. Evol. Microbiol.">
        <title>Complete genome sequence and cell structure of Limnochorda pilosa, a Gram-negative spore-former within the phylum Firmicutes.</title>
        <authorList>
            <person name="Watanabe M."/>
            <person name="Kojima H."/>
            <person name="Fukui M."/>
        </authorList>
    </citation>
    <scope>NUCLEOTIDE SEQUENCE [LARGE SCALE GENOMIC DNA]</scope>
    <source>
        <strain evidence="9">HC45</strain>
    </source>
</reference>
<feature type="domain" description="DNA methylase N-4/N-6" evidence="7">
    <location>
        <begin position="72"/>
        <end position="125"/>
    </location>
</feature>
<dbReference type="GO" id="GO:0003677">
    <property type="term" value="F:DNA binding"/>
    <property type="evidence" value="ECO:0007669"/>
    <property type="project" value="InterPro"/>
</dbReference>
<dbReference type="InterPro" id="IPR002941">
    <property type="entry name" value="DNA_methylase_N4/N6"/>
</dbReference>
<evidence type="ECO:0000313" key="9">
    <source>
        <dbReference type="Proteomes" id="UP000065807"/>
    </source>
</evidence>
<dbReference type="PRINTS" id="PR00506">
    <property type="entry name" value="D21N6MTFRASE"/>
</dbReference>
<dbReference type="Pfam" id="PF01555">
    <property type="entry name" value="N6_N4_Mtase"/>
    <property type="match status" value="1"/>
</dbReference>
<evidence type="ECO:0000313" key="8">
    <source>
        <dbReference type="EMBL" id="BAS28745.1"/>
    </source>
</evidence>
<dbReference type="STRING" id="1555112.LIP_2916"/>
<dbReference type="GO" id="GO:0032259">
    <property type="term" value="P:methylation"/>
    <property type="evidence" value="ECO:0007669"/>
    <property type="project" value="UniProtKB-KW"/>
</dbReference>
<keyword evidence="3" id="KW-0808">Transferase</keyword>
<keyword evidence="9" id="KW-1185">Reference proteome</keyword>
<dbReference type="InterPro" id="IPR002295">
    <property type="entry name" value="N4/N6-MTase_EcoPI_Mod-like"/>
</dbReference>
<comment type="similarity">
    <text evidence="1">Belongs to the N(4)/N(6)-methyltransferase family.</text>
</comment>
<evidence type="ECO:0000259" key="7">
    <source>
        <dbReference type="Pfam" id="PF01555"/>
    </source>
</evidence>
<organism evidence="8 9">
    <name type="scientific">Limnochorda pilosa</name>
    <dbReference type="NCBI Taxonomy" id="1555112"/>
    <lineage>
        <taxon>Bacteria</taxon>
        <taxon>Bacillati</taxon>
        <taxon>Bacillota</taxon>
        <taxon>Limnochordia</taxon>
        <taxon>Limnochordales</taxon>
        <taxon>Limnochordaceae</taxon>
        <taxon>Limnochorda</taxon>
    </lineage>
</organism>
<dbReference type="EMBL" id="AP014924">
    <property type="protein sequence ID" value="BAS28745.1"/>
    <property type="molecule type" value="Genomic_DNA"/>
</dbReference>
<evidence type="ECO:0000256" key="3">
    <source>
        <dbReference type="ARBA" id="ARBA00022679"/>
    </source>
</evidence>
<keyword evidence="2 8" id="KW-0489">Methyltransferase</keyword>
<dbReference type="RefSeq" id="WP_068139548.1">
    <property type="nucleotide sequence ID" value="NZ_AP014924.1"/>
</dbReference>
<dbReference type="InterPro" id="IPR029063">
    <property type="entry name" value="SAM-dependent_MTases_sf"/>
</dbReference>
<dbReference type="AlphaFoldDB" id="A0A0K2SNR0"/>
<evidence type="ECO:0000256" key="5">
    <source>
        <dbReference type="ARBA" id="ARBA00022747"/>
    </source>
</evidence>
<evidence type="ECO:0000256" key="2">
    <source>
        <dbReference type="ARBA" id="ARBA00022603"/>
    </source>
</evidence>
<keyword evidence="4" id="KW-0949">S-adenosyl-L-methionine</keyword>
<proteinExistence type="inferred from homology"/>
<name>A0A0K2SNR0_LIMPI</name>
<dbReference type="KEGG" id="lpil:LIP_2916"/>
<reference evidence="9" key="1">
    <citation type="submission" date="2015-07" db="EMBL/GenBank/DDBJ databases">
        <title>Complete genome sequence and phylogenetic analysis of Limnochorda pilosa.</title>
        <authorList>
            <person name="Watanabe M."/>
            <person name="Kojima H."/>
            <person name="Fukui M."/>
        </authorList>
    </citation>
    <scope>NUCLEOTIDE SEQUENCE [LARGE SCALE GENOMIC DNA]</scope>
    <source>
        <strain evidence="9">HC45</strain>
    </source>
</reference>
<keyword evidence="5" id="KW-0680">Restriction system</keyword>
<evidence type="ECO:0000256" key="6">
    <source>
        <dbReference type="SAM" id="MobiDB-lite"/>
    </source>
</evidence>
<dbReference type="PROSITE" id="PS00092">
    <property type="entry name" value="N6_MTASE"/>
    <property type="match status" value="1"/>
</dbReference>
<dbReference type="SUPFAM" id="SSF53335">
    <property type="entry name" value="S-adenosyl-L-methionine-dependent methyltransferases"/>
    <property type="match status" value="1"/>
</dbReference>
<dbReference type="Gene3D" id="3.40.50.150">
    <property type="entry name" value="Vaccinia Virus protein VP39"/>
    <property type="match status" value="2"/>
</dbReference>
<dbReference type="GO" id="GO:0008170">
    <property type="term" value="F:N-methyltransferase activity"/>
    <property type="evidence" value="ECO:0007669"/>
    <property type="project" value="InterPro"/>
</dbReference>